<dbReference type="Pfam" id="PF09350">
    <property type="entry name" value="DJC28_CD"/>
    <property type="match status" value="1"/>
</dbReference>
<evidence type="ECO:0000313" key="3">
    <source>
        <dbReference type="EMBL" id="MEK8033498.1"/>
    </source>
</evidence>
<evidence type="ECO:0000259" key="2">
    <source>
        <dbReference type="Pfam" id="PF09350"/>
    </source>
</evidence>
<dbReference type="Proteomes" id="UP001371218">
    <property type="component" value="Unassembled WGS sequence"/>
</dbReference>
<evidence type="ECO:0000313" key="4">
    <source>
        <dbReference type="Proteomes" id="UP001371218"/>
    </source>
</evidence>
<feature type="domain" description="DnaJ homologue subfamily C member 28 conserved" evidence="2">
    <location>
        <begin position="4"/>
        <end position="68"/>
    </location>
</feature>
<reference evidence="3 4" key="1">
    <citation type="submission" date="2024-04" db="EMBL/GenBank/DDBJ databases">
        <title>Novel species of the genus Ideonella isolated from streams.</title>
        <authorList>
            <person name="Lu H."/>
        </authorList>
    </citation>
    <scope>NUCLEOTIDE SEQUENCE [LARGE SCALE GENOMIC DNA]</scope>
    <source>
        <strain evidence="3 4">DXS29W</strain>
    </source>
</reference>
<dbReference type="RefSeq" id="WP_341427918.1">
    <property type="nucleotide sequence ID" value="NZ_JBBUTG010000016.1"/>
</dbReference>
<sequence>MIADHLAQSYRSGELQSAESFGKPMKESEGYLETPDEFRMPFKVLKNAGVTPPEVQLFHQRAELRAQLESATTDDARRALQQRLSELEQMLALRLEGMRASGRL</sequence>
<evidence type="ECO:0000256" key="1">
    <source>
        <dbReference type="SAM" id="MobiDB-lite"/>
    </source>
</evidence>
<proteinExistence type="predicted"/>
<feature type="region of interest" description="Disordered" evidence="1">
    <location>
        <begin position="1"/>
        <end position="33"/>
    </location>
</feature>
<organism evidence="3 4">
    <name type="scientific">Ideonella lacteola</name>
    <dbReference type="NCBI Taxonomy" id="2984193"/>
    <lineage>
        <taxon>Bacteria</taxon>
        <taxon>Pseudomonadati</taxon>
        <taxon>Pseudomonadota</taxon>
        <taxon>Betaproteobacteria</taxon>
        <taxon>Burkholderiales</taxon>
        <taxon>Sphaerotilaceae</taxon>
        <taxon>Ideonella</taxon>
    </lineage>
</organism>
<accession>A0ABU9BVL5</accession>
<comment type="caution">
    <text evidence="3">The sequence shown here is derived from an EMBL/GenBank/DDBJ whole genome shotgun (WGS) entry which is preliminary data.</text>
</comment>
<feature type="compositionally biased region" description="Polar residues" evidence="1">
    <location>
        <begin position="9"/>
        <end position="19"/>
    </location>
</feature>
<name>A0ABU9BVL5_9BURK</name>
<dbReference type="EMBL" id="JBBUTG010000016">
    <property type="protein sequence ID" value="MEK8033498.1"/>
    <property type="molecule type" value="Genomic_DNA"/>
</dbReference>
<gene>
    <name evidence="3" type="ORF">AACH06_21975</name>
</gene>
<protein>
    <submittedName>
        <fullName evidence="3">DnaJ family domain-containing protein</fullName>
    </submittedName>
</protein>
<keyword evidence="4" id="KW-1185">Reference proteome</keyword>
<dbReference type="InterPro" id="IPR018961">
    <property type="entry name" value="DnaJ_homolog_subfam-C_membr-28"/>
</dbReference>